<evidence type="ECO:0000313" key="2">
    <source>
        <dbReference type="Proteomes" id="UP000077202"/>
    </source>
</evidence>
<dbReference type="EMBL" id="LVLJ01001837">
    <property type="protein sequence ID" value="OAE27752.1"/>
    <property type="molecule type" value="Genomic_DNA"/>
</dbReference>
<comment type="caution">
    <text evidence="1">The sequence shown here is derived from an EMBL/GenBank/DDBJ whole genome shotgun (WGS) entry which is preliminary data.</text>
</comment>
<gene>
    <name evidence="1" type="ORF">AXG93_4476s1030</name>
</gene>
<reference evidence="1" key="1">
    <citation type="submission" date="2016-03" db="EMBL/GenBank/DDBJ databases">
        <title>Mechanisms controlling the formation of the plant cell surface in tip-growing cells are functionally conserved among land plants.</title>
        <authorList>
            <person name="Honkanen S."/>
            <person name="Jones V.A."/>
            <person name="Morieri G."/>
            <person name="Champion C."/>
            <person name="Hetherington A.J."/>
            <person name="Kelly S."/>
            <person name="Saint-Marcoux D."/>
            <person name="Proust H."/>
            <person name="Prescott H."/>
            <person name="Dolan L."/>
        </authorList>
    </citation>
    <scope>NUCLEOTIDE SEQUENCE [LARGE SCALE GENOMIC DNA]</scope>
    <source>
        <tissue evidence="1">Whole gametophyte</tissue>
    </source>
</reference>
<protein>
    <submittedName>
        <fullName evidence="1">Uncharacterized protein</fullName>
    </submittedName>
</protein>
<sequence>MEGGAATPLHQEGDGVVDADAREAQLPADIGLQATLVLLEEIKQGGVVDYSHQVLRICSKVASPRMPLASTSSSAIFKSRRKLCWTSLEFMMSDVASKQNPWVPTAGSHCSRSCHESSSGSEGLIGLSETRYRIRLRSTFSRQSVLSIVSASAIRAMMTKTTLLLVATLVIVVAARSPVAAQPPPAEAKAVITVTNLSPVEVLLFQILAGKLNPMDTVPANTSQFMIRNFQAVDGQVDLLVQSTALGVTSQVGRVLTLSNFTNIAILVNSAATGLVATITGFMIETFRPSTAK</sequence>
<dbReference type="AlphaFoldDB" id="A0A176W5F1"/>
<dbReference type="Proteomes" id="UP000077202">
    <property type="component" value="Unassembled WGS sequence"/>
</dbReference>
<evidence type="ECO:0000313" key="1">
    <source>
        <dbReference type="EMBL" id="OAE27752.1"/>
    </source>
</evidence>
<name>A0A176W5F1_MARPO</name>
<organism evidence="1 2">
    <name type="scientific">Marchantia polymorpha subsp. ruderalis</name>
    <dbReference type="NCBI Taxonomy" id="1480154"/>
    <lineage>
        <taxon>Eukaryota</taxon>
        <taxon>Viridiplantae</taxon>
        <taxon>Streptophyta</taxon>
        <taxon>Embryophyta</taxon>
        <taxon>Marchantiophyta</taxon>
        <taxon>Marchantiopsida</taxon>
        <taxon>Marchantiidae</taxon>
        <taxon>Marchantiales</taxon>
        <taxon>Marchantiaceae</taxon>
        <taxon>Marchantia</taxon>
    </lineage>
</organism>
<proteinExistence type="predicted"/>
<accession>A0A176W5F1</accession>
<keyword evidence="2" id="KW-1185">Reference proteome</keyword>